<keyword evidence="1" id="KW-0472">Membrane</keyword>
<comment type="caution">
    <text evidence="2">The sequence shown here is derived from an EMBL/GenBank/DDBJ whole genome shotgun (WGS) entry which is preliminary data.</text>
</comment>
<dbReference type="RefSeq" id="WP_045385409.1">
    <property type="nucleotide sequence ID" value="NZ_BBLC01000007.1"/>
</dbReference>
<reference evidence="2 3" key="1">
    <citation type="submission" date="2019-08" db="EMBL/GenBank/DDBJ databases">
        <title>Draft genome sequencing and comparative genomics of hatchery-associated Vibrios.</title>
        <authorList>
            <person name="Kehlet-Delgado H."/>
            <person name="Mueller R.S."/>
        </authorList>
    </citation>
    <scope>NUCLEOTIDE SEQUENCE [LARGE SCALE GENOMIC DNA]</scope>
    <source>
        <strain evidence="2 3">00-78-3</strain>
    </source>
</reference>
<feature type="transmembrane region" description="Helical" evidence="1">
    <location>
        <begin position="85"/>
        <end position="104"/>
    </location>
</feature>
<sequence>MFLLIAIFAGVAALIWFYREGQVIGLNRILGILYFITYAVVYLYVPPFLEMGHQYIGKTYELLPIACLYGILHPDPEEATTEQKAISFFSWCGLIFISCFLLYFKMNVW</sequence>
<evidence type="ECO:0000313" key="2">
    <source>
        <dbReference type="EMBL" id="NOH49601.1"/>
    </source>
</evidence>
<organism evidence="2 3">
    <name type="scientific">Vibrio rotiferianus</name>
    <dbReference type="NCBI Taxonomy" id="190895"/>
    <lineage>
        <taxon>Bacteria</taxon>
        <taxon>Pseudomonadati</taxon>
        <taxon>Pseudomonadota</taxon>
        <taxon>Gammaproteobacteria</taxon>
        <taxon>Vibrionales</taxon>
        <taxon>Vibrionaceae</taxon>
        <taxon>Vibrio</taxon>
    </lineage>
</organism>
<evidence type="ECO:0000256" key="1">
    <source>
        <dbReference type="SAM" id="Phobius"/>
    </source>
</evidence>
<name>A0A7Y4E1Z7_9VIBR</name>
<keyword evidence="1" id="KW-1133">Transmembrane helix</keyword>
<proteinExistence type="predicted"/>
<dbReference type="EMBL" id="VTYN01000017">
    <property type="protein sequence ID" value="NOH49601.1"/>
    <property type="molecule type" value="Genomic_DNA"/>
</dbReference>
<dbReference type="AlphaFoldDB" id="A0A7Y4E1Z7"/>
<protein>
    <submittedName>
        <fullName evidence="2">Uncharacterized protein</fullName>
    </submittedName>
</protein>
<feature type="transmembrane region" description="Helical" evidence="1">
    <location>
        <begin position="23"/>
        <end position="43"/>
    </location>
</feature>
<evidence type="ECO:0000313" key="3">
    <source>
        <dbReference type="Proteomes" id="UP000572072"/>
    </source>
</evidence>
<dbReference type="Proteomes" id="UP000572072">
    <property type="component" value="Unassembled WGS sequence"/>
</dbReference>
<accession>A0A7Y4E1Z7</accession>
<gene>
    <name evidence="2" type="ORF">F0262_16250</name>
</gene>
<keyword evidence="1" id="KW-0812">Transmembrane</keyword>